<accession>A0ABD5PVQ9</accession>
<comment type="caution">
    <text evidence="2">The sequence shown here is derived from an EMBL/GenBank/DDBJ whole genome shotgun (WGS) entry which is preliminary data.</text>
</comment>
<keyword evidence="1" id="KW-1133">Transmembrane helix</keyword>
<dbReference type="AlphaFoldDB" id="A0ABD5PVQ9"/>
<dbReference type="RefSeq" id="WP_250141253.1">
    <property type="nucleotide sequence ID" value="NZ_JALIQP010000003.1"/>
</dbReference>
<dbReference type="EMBL" id="JBHSFA010000011">
    <property type="protein sequence ID" value="MFC4544523.1"/>
    <property type="molecule type" value="Genomic_DNA"/>
</dbReference>
<feature type="transmembrane region" description="Helical" evidence="1">
    <location>
        <begin position="219"/>
        <end position="243"/>
    </location>
</feature>
<feature type="transmembrane region" description="Helical" evidence="1">
    <location>
        <begin position="97"/>
        <end position="117"/>
    </location>
</feature>
<dbReference type="InterPro" id="IPR021683">
    <property type="entry name" value="DUF3267"/>
</dbReference>
<organism evidence="2 3">
    <name type="scientific">Halosolutus amylolyticus</name>
    <dbReference type="NCBI Taxonomy" id="2932267"/>
    <lineage>
        <taxon>Archaea</taxon>
        <taxon>Methanobacteriati</taxon>
        <taxon>Methanobacteriota</taxon>
        <taxon>Stenosarchaea group</taxon>
        <taxon>Halobacteria</taxon>
        <taxon>Halobacteriales</taxon>
        <taxon>Natrialbaceae</taxon>
        <taxon>Halosolutus</taxon>
    </lineage>
</organism>
<dbReference type="Proteomes" id="UP001595898">
    <property type="component" value="Unassembled WGS sequence"/>
</dbReference>
<gene>
    <name evidence="2" type="ORF">ACFO5R_21560</name>
</gene>
<keyword evidence="1" id="KW-0472">Membrane</keyword>
<proteinExistence type="predicted"/>
<reference evidence="2 3" key="1">
    <citation type="journal article" date="2019" name="Int. J. Syst. Evol. Microbiol.">
        <title>The Global Catalogue of Microorganisms (GCM) 10K type strain sequencing project: providing services to taxonomists for standard genome sequencing and annotation.</title>
        <authorList>
            <consortium name="The Broad Institute Genomics Platform"/>
            <consortium name="The Broad Institute Genome Sequencing Center for Infectious Disease"/>
            <person name="Wu L."/>
            <person name="Ma J."/>
        </authorList>
    </citation>
    <scope>NUCLEOTIDE SEQUENCE [LARGE SCALE GENOMIC DNA]</scope>
    <source>
        <strain evidence="2 3">WLHS5</strain>
    </source>
</reference>
<sequence length="300" mass="30836">MTATESDAAPEPRPIATFRPTRSIAARTIAVSVVAFFGFAYAFGRLRGAIRGEPFEPVVVPAVAPSAVLDRLVVALALVALVVVLHELLHGLFMARYGGTPSFGVGVSTFLLPYAYAATGGTSYTRNQLLVALLAPFVCITAAGIAAMAILSSTLLVVVLAANAAGSVGDLRMAAALARYPATVRVAELPRADAQGIAIYGAPDAAGDRGPRWDALASIVTGTVGTLVLGTATLGALVFHALAVGTGDVVVGGDGWVLFRHELRPDGTARLELGARLLLAVAIAGGLAWAAIDRVRRFLV</sequence>
<evidence type="ECO:0000313" key="2">
    <source>
        <dbReference type="EMBL" id="MFC4544523.1"/>
    </source>
</evidence>
<keyword evidence="3" id="KW-1185">Reference proteome</keyword>
<dbReference type="Pfam" id="PF11667">
    <property type="entry name" value="DUF3267"/>
    <property type="match status" value="1"/>
</dbReference>
<keyword evidence="1" id="KW-0812">Transmembrane</keyword>
<feature type="transmembrane region" description="Helical" evidence="1">
    <location>
        <begin position="129"/>
        <end position="162"/>
    </location>
</feature>
<name>A0ABD5PVQ9_9EURY</name>
<evidence type="ECO:0000313" key="3">
    <source>
        <dbReference type="Proteomes" id="UP001595898"/>
    </source>
</evidence>
<protein>
    <submittedName>
        <fullName evidence="2">DUF3267 domain-containing protein</fullName>
    </submittedName>
</protein>
<feature type="transmembrane region" description="Helical" evidence="1">
    <location>
        <begin position="24"/>
        <end position="43"/>
    </location>
</feature>
<feature type="transmembrane region" description="Helical" evidence="1">
    <location>
        <begin position="63"/>
        <end position="85"/>
    </location>
</feature>
<feature type="transmembrane region" description="Helical" evidence="1">
    <location>
        <begin position="273"/>
        <end position="292"/>
    </location>
</feature>
<evidence type="ECO:0000256" key="1">
    <source>
        <dbReference type="SAM" id="Phobius"/>
    </source>
</evidence>